<dbReference type="CDD" id="cd17321">
    <property type="entry name" value="MFS_MMR_MDR_like"/>
    <property type="match status" value="1"/>
</dbReference>
<dbReference type="InterPro" id="IPR036259">
    <property type="entry name" value="MFS_trans_sf"/>
</dbReference>
<feature type="transmembrane region" description="Helical" evidence="5">
    <location>
        <begin position="279"/>
        <end position="302"/>
    </location>
</feature>
<evidence type="ECO:0000256" key="3">
    <source>
        <dbReference type="ARBA" id="ARBA00022989"/>
    </source>
</evidence>
<feature type="transmembrane region" description="Helical" evidence="5">
    <location>
        <begin position="133"/>
        <end position="156"/>
    </location>
</feature>
<feature type="domain" description="Major facilitator superfamily (MFS) profile" evidence="6">
    <location>
        <begin position="5"/>
        <end position="437"/>
    </location>
</feature>
<feature type="transmembrane region" description="Helical" evidence="5">
    <location>
        <begin position="73"/>
        <end position="97"/>
    </location>
</feature>
<accession>A0A1K1RX08</accession>
<keyword evidence="2 5" id="KW-0812">Transmembrane</keyword>
<dbReference type="InterPro" id="IPR011701">
    <property type="entry name" value="MFS"/>
</dbReference>
<feature type="transmembrane region" description="Helical" evidence="5">
    <location>
        <begin position="338"/>
        <end position="369"/>
    </location>
</feature>
<keyword evidence="4 5" id="KW-0472">Membrane</keyword>
<reference evidence="8" key="1">
    <citation type="submission" date="2016-11" db="EMBL/GenBank/DDBJ databases">
        <authorList>
            <person name="Varghese N."/>
            <person name="Submissions S."/>
        </authorList>
    </citation>
    <scope>NUCLEOTIDE SEQUENCE [LARGE SCALE GENOMIC DNA]</scope>
    <source>
        <strain evidence="8">DSM 44671</strain>
    </source>
</reference>
<comment type="subcellular location">
    <subcellularLocation>
        <location evidence="1">Cell membrane</location>
        <topology evidence="1">Multi-pass membrane protein</topology>
    </subcellularLocation>
</comment>
<evidence type="ECO:0000313" key="8">
    <source>
        <dbReference type="Proteomes" id="UP000182740"/>
    </source>
</evidence>
<feature type="transmembrane region" description="Helical" evidence="5">
    <location>
        <begin position="252"/>
        <end position="273"/>
    </location>
</feature>
<evidence type="ECO:0000313" key="7">
    <source>
        <dbReference type="EMBL" id="SFW76704.1"/>
    </source>
</evidence>
<dbReference type="PANTHER" id="PTHR42718">
    <property type="entry name" value="MAJOR FACILITATOR SUPERFAMILY MULTIDRUG TRANSPORTER MFSC"/>
    <property type="match status" value="1"/>
</dbReference>
<dbReference type="PROSITE" id="PS50850">
    <property type="entry name" value="MFS"/>
    <property type="match status" value="1"/>
</dbReference>
<evidence type="ECO:0000256" key="4">
    <source>
        <dbReference type="ARBA" id="ARBA00023136"/>
    </source>
</evidence>
<evidence type="ECO:0000256" key="2">
    <source>
        <dbReference type="ARBA" id="ARBA00022692"/>
    </source>
</evidence>
<feature type="transmembrane region" description="Helical" evidence="5">
    <location>
        <begin position="215"/>
        <end position="231"/>
    </location>
</feature>
<name>A0A1K1RX08_9PSEU</name>
<evidence type="ECO:0000256" key="5">
    <source>
        <dbReference type="SAM" id="Phobius"/>
    </source>
</evidence>
<proteinExistence type="predicted"/>
<evidence type="ECO:0000259" key="6">
    <source>
        <dbReference type="PROSITE" id="PS50850"/>
    </source>
</evidence>
<dbReference type="EMBL" id="FPJG01000006">
    <property type="protein sequence ID" value="SFW76704.1"/>
    <property type="molecule type" value="Genomic_DNA"/>
</dbReference>
<dbReference type="STRING" id="546364.SAMN04489730_4178"/>
<feature type="transmembrane region" description="Helical" evidence="5">
    <location>
        <begin position="47"/>
        <end position="66"/>
    </location>
</feature>
<sequence length="445" mass="44000">MRSAVLLTMCAGMFLVQLDVTVVNVALPAIGAGLHAGLAAQQWVVDGYSVVLAALLLTGGALGDVFGHRRIVLAGFAVFGTASAACGLAGAAPWLVASRAGQGLGAALLLPGTLAVITNAYPDRAERARALGIWAGVSALALSAGPVLGGAVVSAAGWRPVFWLNVPVVLAAALATRRLVPRGERVSGRRVDVAGVATAVPALGAGVYAVIAGSAVAAVAAVVALVAFLVVERRSPDPMLPLDVARRTLGPNFVSAAMNFVGIGAILVLTLYLQGVRHASPLTAGLEVLPLFGPLSLLAPVAGRLTGRFGPRPLMVAGLALGALGMLNLLLLDGGSGYLALLPTLLGLGIGMGLLTTAVVTAAVTGIPAGRAGVASGINNTARQAGGALGVAVLGAVVGEPSHASAFVAGLHGAGLIAGALWLVAIGVTLAGVRAPRDNPVARAR</sequence>
<dbReference type="Gene3D" id="1.20.1250.20">
    <property type="entry name" value="MFS general substrate transporter like domains"/>
    <property type="match status" value="1"/>
</dbReference>
<dbReference type="Gene3D" id="1.20.1720.10">
    <property type="entry name" value="Multidrug resistance protein D"/>
    <property type="match status" value="1"/>
</dbReference>
<dbReference type="GO" id="GO:0005886">
    <property type="term" value="C:plasma membrane"/>
    <property type="evidence" value="ECO:0007669"/>
    <property type="project" value="UniProtKB-SubCell"/>
</dbReference>
<feature type="transmembrane region" description="Helical" evidence="5">
    <location>
        <begin position="411"/>
        <end position="433"/>
    </location>
</feature>
<keyword evidence="3 5" id="KW-1133">Transmembrane helix</keyword>
<organism evidence="7 8">
    <name type="scientific">Amycolatopsis australiensis</name>
    <dbReference type="NCBI Taxonomy" id="546364"/>
    <lineage>
        <taxon>Bacteria</taxon>
        <taxon>Bacillati</taxon>
        <taxon>Actinomycetota</taxon>
        <taxon>Actinomycetes</taxon>
        <taxon>Pseudonocardiales</taxon>
        <taxon>Pseudonocardiaceae</taxon>
        <taxon>Amycolatopsis</taxon>
    </lineage>
</organism>
<feature type="transmembrane region" description="Helical" evidence="5">
    <location>
        <begin position="103"/>
        <end position="121"/>
    </location>
</feature>
<dbReference type="PANTHER" id="PTHR42718:SF42">
    <property type="entry name" value="EXPORT PROTEIN"/>
    <property type="match status" value="1"/>
</dbReference>
<evidence type="ECO:0000256" key="1">
    <source>
        <dbReference type="ARBA" id="ARBA00004651"/>
    </source>
</evidence>
<dbReference type="Proteomes" id="UP000182740">
    <property type="component" value="Unassembled WGS sequence"/>
</dbReference>
<dbReference type="GO" id="GO:0022857">
    <property type="term" value="F:transmembrane transporter activity"/>
    <property type="evidence" value="ECO:0007669"/>
    <property type="project" value="InterPro"/>
</dbReference>
<protein>
    <submittedName>
        <fullName evidence="7">MFS transporter, DHA2 family, methylenomycin A resistance protein</fullName>
    </submittedName>
</protein>
<dbReference type="OrthoDB" id="9781469at2"/>
<dbReference type="Pfam" id="PF07690">
    <property type="entry name" value="MFS_1"/>
    <property type="match status" value="1"/>
</dbReference>
<feature type="transmembrane region" description="Helical" evidence="5">
    <location>
        <begin position="381"/>
        <end position="399"/>
    </location>
</feature>
<keyword evidence="8" id="KW-1185">Reference proteome</keyword>
<gene>
    <name evidence="7" type="ORF">SAMN04489730_4178</name>
</gene>
<dbReference type="SUPFAM" id="SSF103473">
    <property type="entry name" value="MFS general substrate transporter"/>
    <property type="match status" value="1"/>
</dbReference>
<dbReference type="InterPro" id="IPR020846">
    <property type="entry name" value="MFS_dom"/>
</dbReference>
<feature type="transmembrane region" description="Helical" evidence="5">
    <location>
        <begin position="314"/>
        <end position="332"/>
    </location>
</feature>
<dbReference type="AlphaFoldDB" id="A0A1K1RX08"/>
<dbReference type="RefSeq" id="WP_072477849.1">
    <property type="nucleotide sequence ID" value="NZ_FPJG01000006.1"/>
</dbReference>